<evidence type="ECO:0000256" key="2">
    <source>
        <dbReference type="ARBA" id="ARBA00022741"/>
    </source>
</evidence>
<proteinExistence type="predicted"/>
<dbReference type="GO" id="GO:1903806">
    <property type="term" value="P:L-isoleucine import across plasma membrane"/>
    <property type="evidence" value="ECO:0007669"/>
    <property type="project" value="TreeGrafter"/>
</dbReference>
<sequence length="244" mass="26621">MVKKLIIQVKEVSKHFGGLKAVNRVSFDVKENEIVGIIGPNGAGKTTLFNLISGSLPVTSGQVVFNNENITSQKPYIICKKGIGRTYQIVKPFGNISVLENVMVGAFNKASSTKEAKQFSLEILFKVGLEKKKDQIGKSLTIADKKRLEVAKALATQPTLLLLDEVMAGLNPSEVKELLPMIKGLRDSGITIILIEHIMEVVMTVCDRIVVVHHGEKIAEGTPKEIANNPEVIKAYLGEELSFA</sequence>
<evidence type="ECO:0000313" key="5">
    <source>
        <dbReference type="EMBL" id="TVX83946.1"/>
    </source>
</evidence>
<dbReference type="InterPro" id="IPR003439">
    <property type="entry name" value="ABC_transporter-like_ATP-bd"/>
</dbReference>
<dbReference type="PANTHER" id="PTHR45772">
    <property type="entry name" value="CONSERVED COMPONENT OF ABC TRANSPORTER FOR NATURAL AMINO ACIDS-RELATED"/>
    <property type="match status" value="1"/>
</dbReference>
<reference evidence="5 6" key="1">
    <citation type="submission" date="2019-07" db="EMBL/GenBank/DDBJ databases">
        <title>Genome assembly of Bacillus simplex strain GGC-P6A.</title>
        <authorList>
            <person name="Jennings M.E."/>
            <person name="Barton H.A."/>
        </authorList>
    </citation>
    <scope>NUCLEOTIDE SEQUENCE [LARGE SCALE GENOMIC DNA]</scope>
    <source>
        <strain evidence="5 6">GGC-P6A</strain>
    </source>
</reference>
<comment type="caution">
    <text evidence="5">The sequence shown here is derived from an EMBL/GenBank/DDBJ whole genome shotgun (WGS) entry which is preliminary data.</text>
</comment>
<dbReference type="FunFam" id="3.40.50.300:FF:000421">
    <property type="entry name" value="Branched-chain amino acid ABC transporter ATP-binding protein"/>
    <property type="match status" value="1"/>
</dbReference>
<dbReference type="CDD" id="cd03219">
    <property type="entry name" value="ABC_Mj1267_LivG_branched"/>
    <property type="match status" value="1"/>
</dbReference>
<dbReference type="InterPro" id="IPR003593">
    <property type="entry name" value="AAA+_ATPase"/>
</dbReference>
<dbReference type="Pfam" id="PF12399">
    <property type="entry name" value="BCA_ABC_TP_C"/>
    <property type="match status" value="1"/>
</dbReference>
<evidence type="ECO:0000313" key="6">
    <source>
        <dbReference type="Proteomes" id="UP000317770"/>
    </source>
</evidence>
<dbReference type="SMART" id="SM00382">
    <property type="entry name" value="AAA"/>
    <property type="match status" value="1"/>
</dbReference>
<dbReference type="EMBL" id="VNKI01000001">
    <property type="protein sequence ID" value="TVX83946.1"/>
    <property type="molecule type" value="Genomic_DNA"/>
</dbReference>
<keyword evidence="1" id="KW-0813">Transport</keyword>
<dbReference type="GO" id="GO:0015808">
    <property type="term" value="P:L-alanine transport"/>
    <property type="evidence" value="ECO:0007669"/>
    <property type="project" value="TreeGrafter"/>
</dbReference>
<dbReference type="GO" id="GO:1903805">
    <property type="term" value="P:L-valine import across plasma membrane"/>
    <property type="evidence" value="ECO:0007669"/>
    <property type="project" value="TreeGrafter"/>
</dbReference>
<evidence type="ECO:0000259" key="4">
    <source>
        <dbReference type="PROSITE" id="PS50893"/>
    </source>
</evidence>
<keyword evidence="2" id="KW-0547">Nucleotide-binding</keyword>
<dbReference type="GO" id="GO:0042941">
    <property type="term" value="P:D-alanine transmembrane transport"/>
    <property type="evidence" value="ECO:0007669"/>
    <property type="project" value="TreeGrafter"/>
</dbReference>
<dbReference type="Proteomes" id="UP000317770">
    <property type="component" value="Unassembled WGS sequence"/>
</dbReference>
<accession>A0A8B5Y4F4</accession>
<dbReference type="PANTHER" id="PTHR45772:SF7">
    <property type="entry name" value="AMINO ACID ABC TRANSPORTER ATP-BINDING PROTEIN"/>
    <property type="match status" value="1"/>
</dbReference>
<organism evidence="5 6">
    <name type="scientific">Peribacillus simplex</name>
    <dbReference type="NCBI Taxonomy" id="1478"/>
    <lineage>
        <taxon>Bacteria</taxon>
        <taxon>Bacillati</taxon>
        <taxon>Bacillota</taxon>
        <taxon>Bacilli</taxon>
        <taxon>Bacillales</taxon>
        <taxon>Bacillaceae</taxon>
        <taxon>Peribacillus</taxon>
    </lineage>
</organism>
<dbReference type="GO" id="GO:0005304">
    <property type="term" value="F:L-valine transmembrane transporter activity"/>
    <property type="evidence" value="ECO:0007669"/>
    <property type="project" value="TreeGrafter"/>
</dbReference>
<dbReference type="GO" id="GO:0016887">
    <property type="term" value="F:ATP hydrolysis activity"/>
    <property type="evidence" value="ECO:0007669"/>
    <property type="project" value="InterPro"/>
</dbReference>
<dbReference type="AlphaFoldDB" id="A0A8B5Y4F4"/>
<dbReference type="InterPro" id="IPR032823">
    <property type="entry name" value="BCA_ABC_TP_C"/>
</dbReference>
<feature type="domain" description="ABC transporter" evidence="4">
    <location>
        <begin position="7"/>
        <end position="239"/>
    </location>
</feature>
<dbReference type="GO" id="GO:0005886">
    <property type="term" value="C:plasma membrane"/>
    <property type="evidence" value="ECO:0007669"/>
    <property type="project" value="TreeGrafter"/>
</dbReference>
<gene>
    <name evidence="5" type="ORF">FQP34_01600</name>
</gene>
<evidence type="ECO:0000256" key="3">
    <source>
        <dbReference type="ARBA" id="ARBA00022840"/>
    </source>
</evidence>
<evidence type="ECO:0000256" key="1">
    <source>
        <dbReference type="ARBA" id="ARBA00022448"/>
    </source>
</evidence>
<dbReference type="Gene3D" id="3.40.50.300">
    <property type="entry name" value="P-loop containing nucleotide triphosphate hydrolases"/>
    <property type="match status" value="1"/>
</dbReference>
<dbReference type="SUPFAM" id="SSF52540">
    <property type="entry name" value="P-loop containing nucleoside triphosphate hydrolases"/>
    <property type="match status" value="1"/>
</dbReference>
<dbReference type="Pfam" id="PF00005">
    <property type="entry name" value="ABC_tran"/>
    <property type="match status" value="1"/>
</dbReference>
<dbReference type="InterPro" id="IPR051120">
    <property type="entry name" value="ABC_AA/LPS_Transport"/>
</dbReference>
<dbReference type="GO" id="GO:0005524">
    <property type="term" value="F:ATP binding"/>
    <property type="evidence" value="ECO:0007669"/>
    <property type="project" value="UniProtKB-KW"/>
</dbReference>
<dbReference type="GO" id="GO:0015192">
    <property type="term" value="F:L-phenylalanine transmembrane transporter activity"/>
    <property type="evidence" value="ECO:0007669"/>
    <property type="project" value="TreeGrafter"/>
</dbReference>
<dbReference type="GO" id="GO:0015188">
    <property type="term" value="F:L-isoleucine transmembrane transporter activity"/>
    <property type="evidence" value="ECO:0007669"/>
    <property type="project" value="TreeGrafter"/>
</dbReference>
<dbReference type="PROSITE" id="PS50893">
    <property type="entry name" value="ABC_TRANSPORTER_2"/>
    <property type="match status" value="1"/>
</dbReference>
<name>A0A8B5Y4F4_9BACI</name>
<keyword evidence="3 5" id="KW-0067">ATP-binding</keyword>
<protein>
    <submittedName>
        <fullName evidence="5">ABC transporter ATP-binding protein</fullName>
    </submittedName>
</protein>
<dbReference type="InterPro" id="IPR027417">
    <property type="entry name" value="P-loop_NTPase"/>
</dbReference>